<feature type="transmembrane region" description="Helical" evidence="1">
    <location>
        <begin position="364"/>
        <end position="388"/>
    </location>
</feature>
<gene>
    <name evidence="2" type="ORF">VP01_1853g2</name>
</gene>
<feature type="transmembrane region" description="Helical" evidence="1">
    <location>
        <begin position="648"/>
        <end position="668"/>
    </location>
</feature>
<name>A0A0L6VE32_9BASI</name>
<feature type="transmembrane region" description="Helical" evidence="1">
    <location>
        <begin position="619"/>
        <end position="636"/>
    </location>
</feature>
<keyword evidence="1" id="KW-1133">Transmembrane helix</keyword>
<sequence length="673" mass="78433">MHSHCVHSDCAKTSTHENRILQLLHPVPSQQHHHFHPSSIFRGYQCWTMVNTPRKSGRTRFLFVSSVSHNNLPSSLRFQKYTLFKMCWFFTNNLLEPINEEIYFLIIDWFLIVDLLYLIPPIYIMIYLFIFDNPNLKKKKTHFKYLSISSWKIATGLKHIPSGFISFQKLQILKIHDELKLYQLKSSMSHYLKPIISMTHHCKKKTCSTACSYMQKVPGSFCSYTNHSPKVIQPSFDAHSLCRLLDDSLAGACCMSTAGSSPPQTYLILPEILILELFLGDTSTLEKFNIGFKSSFPGIIHGIEDNESPNLLFFFYSCITEITTGSIEINNIGLDLPYKKFFSFEPASQIKPMFHHFLDSASQIFNFLPVHFSFPFVSIGIFIIPWMINPQISFFNLNVPLECRLSKYVNRQKEEILKKREADIFMKTTPRTWKNDLHDFEDVEFWCLISNCHQIHGIHQGCFHGTCMQVFSLNLVIYSADTCCVELGPKFSSYPLQFNNKSFFNWFQLVLMSSKWRNKFDYVKHVVMVTRHQLQAEGFCLSWADLKTGFGEIGVRIQSCTRCVVSFFHSKVFSSLWLHMCVSPQISLRIRLLFSLHCHHFNFSYACLRSHRLPDKEPVSVWWIVSLFCLFLIIISNHPSLIQSFQSFRYFLVLCSSLPLCFYAQIFFTEIKL</sequence>
<dbReference type="EMBL" id="LAVV01006674">
    <property type="protein sequence ID" value="KNZ58827.1"/>
    <property type="molecule type" value="Genomic_DNA"/>
</dbReference>
<protein>
    <submittedName>
        <fullName evidence="2">Uncharacterized protein</fullName>
    </submittedName>
</protein>
<feature type="transmembrane region" description="Helical" evidence="1">
    <location>
        <begin position="102"/>
        <end position="130"/>
    </location>
</feature>
<keyword evidence="1" id="KW-0812">Transmembrane</keyword>
<evidence type="ECO:0000256" key="1">
    <source>
        <dbReference type="SAM" id="Phobius"/>
    </source>
</evidence>
<dbReference type="Proteomes" id="UP000037035">
    <property type="component" value="Unassembled WGS sequence"/>
</dbReference>
<evidence type="ECO:0000313" key="2">
    <source>
        <dbReference type="EMBL" id="KNZ58827.1"/>
    </source>
</evidence>
<dbReference type="AlphaFoldDB" id="A0A0L6VE32"/>
<organism evidence="2 3">
    <name type="scientific">Puccinia sorghi</name>
    <dbReference type="NCBI Taxonomy" id="27349"/>
    <lineage>
        <taxon>Eukaryota</taxon>
        <taxon>Fungi</taxon>
        <taxon>Dikarya</taxon>
        <taxon>Basidiomycota</taxon>
        <taxon>Pucciniomycotina</taxon>
        <taxon>Pucciniomycetes</taxon>
        <taxon>Pucciniales</taxon>
        <taxon>Pucciniaceae</taxon>
        <taxon>Puccinia</taxon>
    </lineage>
</organism>
<proteinExistence type="predicted"/>
<evidence type="ECO:0000313" key="3">
    <source>
        <dbReference type="Proteomes" id="UP000037035"/>
    </source>
</evidence>
<accession>A0A0L6VE32</accession>
<keyword evidence="1" id="KW-0472">Membrane</keyword>
<comment type="caution">
    <text evidence="2">The sequence shown here is derived from an EMBL/GenBank/DDBJ whole genome shotgun (WGS) entry which is preliminary data.</text>
</comment>
<keyword evidence="3" id="KW-1185">Reference proteome</keyword>
<dbReference type="VEuPathDB" id="FungiDB:VP01_1853g2"/>
<reference evidence="2 3" key="1">
    <citation type="submission" date="2015-08" db="EMBL/GenBank/DDBJ databases">
        <title>Next Generation Sequencing and Analysis of the Genome of Puccinia sorghi L Schw, the Causal Agent of Maize Common Rust.</title>
        <authorList>
            <person name="Rochi L."/>
            <person name="Burguener G."/>
            <person name="Darino M."/>
            <person name="Turjanski A."/>
            <person name="Kreff E."/>
            <person name="Dieguez M.J."/>
            <person name="Sacco F."/>
        </authorList>
    </citation>
    <scope>NUCLEOTIDE SEQUENCE [LARGE SCALE GENOMIC DNA]</scope>
    <source>
        <strain evidence="2 3">RO10H11247</strain>
    </source>
</reference>